<protein>
    <recommendedName>
        <fullName evidence="2">NAD(P)-binding domain-containing protein</fullName>
    </recommendedName>
</protein>
<feature type="domain" description="NAD(P)-binding" evidence="2">
    <location>
        <begin position="10"/>
        <end position="172"/>
    </location>
</feature>
<dbReference type="Proteomes" id="UP000283569">
    <property type="component" value="Unassembled WGS sequence"/>
</dbReference>
<dbReference type="EMBL" id="MRDB01000022">
    <property type="protein sequence ID" value="RKL38991.1"/>
    <property type="molecule type" value="Genomic_DNA"/>
</dbReference>
<evidence type="ECO:0000256" key="1">
    <source>
        <dbReference type="ARBA" id="ARBA00038376"/>
    </source>
</evidence>
<organism evidence="3 4">
    <name type="scientific">Gibberella intermedia</name>
    <name type="common">Bulb rot disease fungus</name>
    <name type="synonym">Fusarium proliferatum</name>
    <dbReference type="NCBI Taxonomy" id="948311"/>
    <lineage>
        <taxon>Eukaryota</taxon>
        <taxon>Fungi</taxon>
        <taxon>Dikarya</taxon>
        <taxon>Ascomycota</taxon>
        <taxon>Pezizomycotina</taxon>
        <taxon>Sordariomycetes</taxon>
        <taxon>Hypocreomycetidae</taxon>
        <taxon>Hypocreales</taxon>
        <taxon>Nectriaceae</taxon>
        <taxon>Fusarium</taxon>
        <taxon>Fusarium fujikuroi species complex</taxon>
    </lineage>
</organism>
<comment type="caution">
    <text evidence="3">The sequence shown here is derived from an EMBL/GenBank/DDBJ whole genome shotgun (WGS) entry which is preliminary data.</text>
</comment>
<dbReference type="SUPFAM" id="SSF51735">
    <property type="entry name" value="NAD(P)-binding Rossmann-fold domains"/>
    <property type="match status" value="1"/>
</dbReference>
<gene>
    <name evidence="3" type="ORF">BFJ72_g7121</name>
</gene>
<reference evidence="3 4" key="1">
    <citation type="journal article" date="2018" name="Sci. Rep.">
        <title>Characterisation of pathogen-specific regions and novel effector candidates in Fusarium oxysporum f. sp. cepae.</title>
        <authorList>
            <person name="Armitage A.D."/>
            <person name="Taylor A."/>
            <person name="Sobczyk M.K."/>
            <person name="Baxter L."/>
            <person name="Greenfield B.P."/>
            <person name="Bates H.J."/>
            <person name="Wilson F."/>
            <person name="Jackson A.C."/>
            <person name="Ott S."/>
            <person name="Harrison R.J."/>
            <person name="Clarkson J.P."/>
        </authorList>
    </citation>
    <scope>NUCLEOTIDE SEQUENCE [LARGE SCALE GENOMIC DNA]</scope>
    <source>
        <strain evidence="3 4">Fp_A8</strain>
    </source>
</reference>
<dbReference type="InterPro" id="IPR036291">
    <property type="entry name" value="NAD(P)-bd_dom_sf"/>
</dbReference>
<dbReference type="Pfam" id="PF13460">
    <property type="entry name" value="NAD_binding_10"/>
    <property type="match status" value="1"/>
</dbReference>
<dbReference type="AlphaFoldDB" id="A0A420TBU8"/>
<proteinExistence type="inferred from homology"/>
<dbReference type="PANTHER" id="PTHR43355:SF2">
    <property type="entry name" value="FLAVIN REDUCTASE (NADPH)"/>
    <property type="match status" value="1"/>
</dbReference>
<evidence type="ECO:0000313" key="3">
    <source>
        <dbReference type="EMBL" id="RKL38991.1"/>
    </source>
</evidence>
<evidence type="ECO:0000313" key="4">
    <source>
        <dbReference type="Proteomes" id="UP000283569"/>
    </source>
</evidence>
<comment type="similarity">
    <text evidence="1">Belongs to the avfA family.</text>
</comment>
<sequence>MPSLTVLVLGGTGPAGICLLRELHRKHKVVAYARSPQNIPEDLIADPSLEVNHQRRSVRRGSSHQAVVKVNIVISLLEPLVTDRTSPPNSIPDFYRNSLFPAMLRRGVKRIFAMGTLSITQKQDSWTVLQPTVNLMVRTFFSNAYLAITTIGKTFEIDAKDLDWSIFRILAIPGGSGRESWAKERQDGKSFVGYFGQKGYTYSFPRGALARWLDDAAESGLQDWVRKAPAVSKLSGS</sequence>
<dbReference type="InterPro" id="IPR016040">
    <property type="entry name" value="NAD(P)-bd_dom"/>
</dbReference>
<dbReference type="InterPro" id="IPR051606">
    <property type="entry name" value="Polyketide_Oxido-like"/>
</dbReference>
<evidence type="ECO:0000259" key="2">
    <source>
        <dbReference type="Pfam" id="PF13460"/>
    </source>
</evidence>
<dbReference type="Gene3D" id="3.40.50.720">
    <property type="entry name" value="NAD(P)-binding Rossmann-like Domain"/>
    <property type="match status" value="1"/>
</dbReference>
<accession>A0A420TBU8</accession>
<dbReference type="GO" id="GO:0016646">
    <property type="term" value="F:oxidoreductase activity, acting on the CH-NH group of donors, NAD or NADP as acceptor"/>
    <property type="evidence" value="ECO:0007669"/>
    <property type="project" value="TreeGrafter"/>
</dbReference>
<dbReference type="PANTHER" id="PTHR43355">
    <property type="entry name" value="FLAVIN REDUCTASE (NADPH)"/>
    <property type="match status" value="1"/>
</dbReference>
<name>A0A420TBU8_GIBIN</name>